<evidence type="ECO:0000256" key="3">
    <source>
        <dbReference type="ARBA" id="ARBA00022989"/>
    </source>
</evidence>
<dbReference type="Proteomes" id="UP001065682">
    <property type="component" value="Unassembled WGS sequence"/>
</dbReference>
<comment type="caution">
    <text evidence="7">The sequence shown here is derived from an EMBL/GenBank/DDBJ whole genome shotgun (WGS) entry which is preliminary data.</text>
</comment>
<evidence type="ECO:0000256" key="5">
    <source>
        <dbReference type="SAM" id="Phobius"/>
    </source>
</evidence>
<dbReference type="AlphaFoldDB" id="A0A9E5DCL6"/>
<keyword evidence="8" id="KW-1185">Reference proteome</keyword>
<keyword evidence="4 5" id="KW-0472">Membrane</keyword>
<gene>
    <name evidence="7" type="ORF">FKB36_00805</name>
</gene>
<name>A0A9E5DCL6_9EURY</name>
<evidence type="ECO:0000256" key="1">
    <source>
        <dbReference type="ARBA" id="ARBA00004141"/>
    </source>
</evidence>
<feature type="transmembrane region" description="Helical" evidence="5">
    <location>
        <begin position="137"/>
        <end position="157"/>
    </location>
</feature>
<evidence type="ECO:0000259" key="6">
    <source>
        <dbReference type="Pfam" id="PF04893"/>
    </source>
</evidence>
<reference evidence="7" key="1">
    <citation type="submission" date="2019-06" db="EMBL/GenBank/DDBJ databases">
        <title>Methanoculleus strain from Tamsui River, Taipei, Taiwan.</title>
        <authorList>
            <person name="You Y.-T."/>
            <person name="Chen S.-C."/>
            <person name="Lai S.-J."/>
            <person name="Lee Y.-C."/>
            <person name="Lai M.-C."/>
        </authorList>
    </citation>
    <scope>NUCLEOTIDE SEQUENCE</scope>
    <source>
        <strain evidence="7">Afa-1</strain>
    </source>
</reference>
<evidence type="ECO:0000313" key="8">
    <source>
        <dbReference type="Proteomes" id="UP001065682"/>
    </source>
</evidence>
<feature type="domain" description="Yip1" evidence="6">
    <location>
        <begin position="14"/>
        <end position="177"/>
    </location>
</feature>
<dbReference type="InterPro" id="IPR006977">
    <property type="entry name" value="Yip1_dom"/>
</dbReference>
<dbReference type="EMBL" id="VHLL01000001">
    <property type="protein sequence ID" value="MCT8336073.1"/>
    <property type="molecule type" value="Genomic_DNA"/>
</dbReference>
<feature type="transmembrane region" description="Helical" evidence="5">
    <location>
        <begin position="164"/>
        <end position="183"/>
    </location>
</feature>
<evidence type="ECO:0000313" key="7">
    <source>
        <dbReference type="EMBL" id="MCT8336073.1"/>
    </source>
</evidence>
<feature type="transmembrane region" description="Helical" evidence="5">
    <location>
        <begin position="67"/>
        <end position="95"/>
    </location>
</feature>
<dbReference type="GO" id="GO:0016020">
    <property type="term" value="C:membrane"/>
    <property type="evidence" value="ECO:0007669"/>
    <property type="project" value="UniProtKB-SubCell"/>
</dbReference>
<protein>
    <submittedName>
        <fullName evidence="7">YIP1 family protein</fullName>
    </submittedName>
</protein>
<dbReference type="Pfam" id="PF04893">
    <property type="entry name" value="Yip1"/>
    <property type="match status" value="1"/>
</dbReference>
<keyword evidence="2 5" id="KW-0812">Transmembrane</keyword>
<proteinExistence type="predicted"/>
<organism evidence="7 8">
    <name type="scientific">Methanoculleus formosensis</name>
    <dbReference type="NCBI Taxonomy" id="2590886"/>
    <lineage>
        <taxon>Archaea</taxon>
        <taxon>Methanobacteriati</taxon>
        <taxon>Methanobacteriota</taxon>
        <taxon>Stenosarchaea group</taxon>
        <taxon>Methanomicrobia</taxon>
        <taxon>Methanomicrobiales</taxon>
        <taxon>Methanomicrobiaceae</taxon>
        <taxon>Methanoculleus</taxon>
    </lineage>
</organism>
<evidence type="ECO:0000256" key="2">
    <source>
        <dbReference type="ARBA" id="ARBA00022692"/>
    </source>
</evidence>
<sequence>MPASGRRSMSTGTIIIGPRRIFQKLNEKPLRDDLTFYFAIVAVASVLFMALPLLTGEAAEIEGLHRIGFIVAGTLIVLVQGLITGAVALLAVSLVEHFFLLFVDVHREFEQTMKSAVYALSPLILFSWAVLLKIPFAGLLLLAWFCLSTYFGVWIFHEKSKDRAVFVALATGVVLTYYLHRWLLDPVLVLLSS</sequence>
<accession>A0A9E5DCL6</accession>
<feature type="transmembrane region" description="Helical" evidence="5">
    <location>
        <begin position="34"/>
        <end position="55"/>
    </location>
</feature>
<comment type="subcellular location">
    <subcellularLocation>
        <location evidence="1">Membrane</location>
        <topology evidence="1">Multi-pass membrane protein</topology>
    </subcellularLocation>
</comment>
<keyword evidence="3 5" id="KW-1133">Transmembrane helix</keyword>
<evidence type="ECO:0000256" key="4">
    <source>
        <dbReference type="ARBA" id="ARBA00023136"/>
    </source>
</evidence>